<dbReference type="PROSITE" id="PS00195">
    <property type="entry name" value="GLUTAREDOXIN_1"/>
    <property type="match status" value="1"/>
</dbReference>
<dbReference type="Proteomes" id="UP001162164">
    <property type="component" value="Unassembled WGS sequence"/>
</dbReference>
<dbReference type="Gene3D" id="6.20.200.30">
    <property type="match status" value="1"/>
</dbReference>
<dbReference type="Gene3D" id="1.20.1050.10">
    <property type="match status" value="1"/>
</dbReference>
<dbReference type="PROSITE" id="PS51354">
    <property type="entry name" value="GLUTAREDOXIN_2"/>
    <property type="match status" value="1"/>
</dbReference>
<evidence type="ECO:0000313" key="3">
    <source>
        <dbReference type="EMBL" id="KAJ8975886.1"/>
    </source>
</evidence>
<dbReference type="Pfam" id="PF00462">
    <property type="entry name" value="Glutaredoxin"/>
    <property type="match status" value="1"/>
</dbReference>
<dbReference type="EMBL" id="JAPWTJ010000750">
    <property type="protein sequence ID" value="KAJ8975886.1"/>
    <property type="molecule type" value="Genomic_DNA"/>
</dbReference>
<dbReference type="InterPro" id="IPR011767">
    <property type="entry name" value="GLR_AS"/>
</dbReference>
<sequence>MPAWSIPGTHMVSVPRILCLKCLRVSEEPHGSCARKRWLLLLFTMAPWERLRFILVTHLLYSPEKTQKNRNITNSRAGEVRNEIYTTALHNTQEDFEIPELWVGVKLHDSNGSDPGVAKILITIPGKLLVCNSNIFPTSSLSRAFIAVRSYATESKTFPASKGIFKVGLVGITVGAIVGTGYSVHLMNKPRAHIVNEQSFISQVKELPPIKPSRRVQVAGDRSDLKLTLFQYQTCPFCCKVRAFLDYYGISYDIIEVDPVLRQAVKWSPYKKVPILVAKTENGYQPLNDSTMIISSLASYLIDTDKDIREIVKCFPFIDYVDENGTNKHDIMNKYFLMLNNQSVLPNEKKNTEERNWRKWADDVLVHTLSPNVYRNREEAIQAFRWFSEVGEWEKKIFHHGNGI</sequence>
<protein>
    <recommendedName>
        <fullName evidence="2">Glutaredoxin domain-containing protein</fullName>
    </recommendedName>
</protein>
<dbReference type="SUPFAM" id="SSF52833">
    <property type="entry name" value="Thioredoxin-like"/>
    <property type="match status" value="1"/>
</dbReference>
<dbReference type="SUPFAM" id="SSF47616">
    <property type="entry name" value="GST C-terminal domain-like"/>
    <property type="match status" value="1"/>
</dbReference>
<dbReference type="InterPro" id="IPR036249">
    <property type="entry name" value="Thioredoxin-like_sf"/>
</dbReference>
<comment type="function">
    <text evidence="1">Has a glutathione-disulfide oxidoreductase activity in the presence of NADPH and glutathione reductase. Reduces low molecular weight disulfides and proteins.</text>
</comment>
<comment type="caution">
    <text evidence="3">The sequence shown here is derived from an EMBL/GenBank/DDBJ whole genome shotgun (WGS) entry which is preliminary data.</text>
</comment>
<gene>
    <name evidence="3" type="ORF">NQ317_011357</name>
</gene>
<dbReference type="PANTHER" id="PTHR12782">
    <property type="entry name" value="MICROSOMAL PROSTAGLANDIN E SYNTHASE-2"/>
    <property type="match status" value="1"/>
</dbReference>
<name>A0ABQ9JCG9_9CUCU</name>
<proteinExistence type="predicted"/>
<organism evidence="3 4">
    <name type="scientific">Molorchus minor</name>
    <dbReference type="NCBI Taxonomy" id="1323400"/>
    <lineage>
        <taxon>Eukaryota</taxon>
        <taxon>Metazoa</taxon>
        <taxon>Ecdysozoa</taxon>
        <taxon>Arthropoda</taxon>
        <taxon>Hexapoda</taxon>
        <taxon>Insecta</taxon>
        <taxon>Pterygota</taxon>
        <taxon>Neoptera</taxon>
        <taxon>Endopterygota</taxon>
        <taxon>Coleoptera</taxon>
        <taxon>Polyphaga</taxon>
        <taxon>Cucujiformia</taxon>
        <taxon>Chrysomeloidea</taxon>
        <taxon>Cerambycidae</taxon>
        <taxon>Lamiinae</taxon>
        <taxon>Monochamini</taxon>
        <taxon>Molorchus</taxon>
    </lineage>
</organism>
<dbReference type="InterPro" id="IPR002109">
    <property type="entry name" value="Glutaredoxin"/>
</dbReference>
<dbReference type="PANTHER" id="PTHR12782:SF5">
    <property type="entry name" value="PROSTAGLANDIN E SYNTHASE 2"/>
    <property type="match status" value="1"/>
</dbReference>
<evidence type="ECO:0000256" key="1">
    <source>
        <dbReference type="ARBA" id="ARBA00002549"/>
    </source>
</evidence>
<evidence type="ECO:0000313" key="4">
    <source>
        <dbReference type="Proteomes" id="UP001162164"/>
    </source>
</evidence>
<keyword evidence="4" id="KW-1185">Reference proteome</keyword>
<accession>A0ABQ9JCG9</accession>
<feature type="domain" description="Glutaredoxin" evidence="2">
    <location>
        <begin position="228"/>
        <end position="279"/>
    </location>
</feature>
<dbReference type="InterPro" id="IPR036282">
    <property type="entry name" value="Glutathione-S-Trfase_C_sf"/>
</dbReference>
<dbReference type="Gene3D" id="3.40.30.10">
    <property type="entry name" value="Glutaredoxin"/>
    <property type="match status" value="1"/>
</dbReference>
<evidence type="ECO:0000259" key="2">
    <source>
        <dbReference type="Pfam" id="PF00462"/>
    </source>
</evidence>
<reference evidence="3" key="1">
    <citation type="journal article" date="2023" name="Insect Mol. Biol.">
        <title>Genome sequencing provides insights into the evolution of gene families encoding plant cell wall-degrading enzymes in longhorned beetles.</title>
        <authorList>
            <person name="Shin N.R."/>
            <person name="Okamura Y."/>
            <person name="Kirsch R."/>
            <person name="Pauchet Y."/>
        </authorList>
    </citation>
    <scope>NUCLEOTIDE SEQUENCE</scope>
    <source>
        <strain evidence="3">MMC_N1</strain>
    </source>
</reference>